<dbReference type="InterPro" id="IPR014710">
    <property type="entry name" value="RmlC-like_jellyroll"/>
</dbReference>
<name>A0A327QDI4_9BACT</name>
<gene>
    <name evidence="1" type="ORF">LX64_03560</name>
</gene>
<dbReference type="EMBL" id="QLLL01000006">
    <property type="protein sequence ID" value="RAJ02540.1"/>
    <property type="molecule type" value="Genomic_DNA"/>
</dbReference>
<accession>A0A327QDI4</accession>
<reference evidence="1 2" key="1">
    <citation type="submission" date="2018-06" db="EMBL/GenBank/DDBJ databases">
        <title>Genomic Encyclopedia of Archaeal and Bacterial Type Strains, Phase II (KMG-II): from individual species to whole genera.</title>
        <authorList>
            <person name="Goeker M."/>
        </authorList>
    </citation>
    <scope>NUCLEOTIDE SEQUENCE [LARGE SCALE GENOMIC DNA]</scope>
    <source>
        <strain evidence="1 2">DSM 23857</strain>
    </source>
</reference>
<proteinExistence type="predicted"/>
<sequence>MNTMQTLTQAEMMTINGGVQLRANLLQGLNSELLADALGVTVETAIKLQDQQGNQGVTVKAGTLNIYVPIK</sequence>
<dbReference type="Gene3D" id="2.60.120.10">
    <property type="entry name" value="Jelly Rolls"/>
    <property type="match status" value="1"/>
</dbReference>
<keyword evidence="2" id="KW-1185">Reference proteome</keyword>
<dbReference type="SUPFAM" id="SSF51182">
    <property type="entry name" value="RmlC-like cupins"/>
    <property type="match status" value="1"/>
</dbReference>
<dbReference type="InterPro" id="IPR011051">
    <property type="entry name" value="RmlC_Cupin_sf"/>
</dbReference>
<dbReference type="AlphaFoldDB" id="A0A327QDI4"/>
<organism evidence="1 2">
    <name type="scientific">Chitinophaga skermanii</name>
    <dbReference type="NCBI Taxonomy" id="331697"/>
    <lineage>
        <taxon>Bacteria</taxon>
        <taxon>Pseudomonadati</taxon>
        <taxon>Bacteroidota</taxon>
        <taxon>Chitinophagia</taxon>
        <taxon>Chitinophagales</taxon>
        <taxon>Chitinophagaceae</taxon>
        <taxon>Chitinophaga</taxon>
    </lineage>
</organism>
<evidence type="ECO:0000313" key="2">
    <source>
        <dbReference type="Proteomes" id="UP000249547"/>
    </source>
</evidence>
<dbReference type="Proteomes" id="UP000249547">
    <property type="component" value="Unassembled WGS sequence"/>
</dbReference>
<dbReference type="RefSeq" id="WP_111598971.1">
    <property type="nucleotide sequence ID" value="NZ_QLLL01000006.1"/>
</dbReference>
<evidence type="ECO:0000313" key="1">
    <source>
        <dbReference type="EMBL" id="RAJ02540.1"/>
    </source>
</evidence>
<comment type="caution">
    <text evidence="1">The sequence shown here is derived from an EMBL/GenBank/DDBJ whole genome shotgun (WGS) entry which is preliminary data.</text>
</comment>
<protein>
    <submittedName>
        <fullName evidence="1">Uncharacterized protein</fullName>
    </submittedName>
</protein>